<accession>A0A813ZUS1</accession>
<protein>
    <submittedName>
        <fullName evidence="1">Uncharacterized protein</fullName>
    </submittedName>
</protein>
<name>A0A813ZUS1_9BILA</name>
<keyword evidence="5" id="KW-1185">Reference proteome</keyword>
<dbReference type="Proteomes" id="UP000681722">
    <property type="component" value="Unassembled WGS sequence"/>
</dbReference>
<dbReference type="EMBL" id="CAJNOQ010001565">
    <property type="protein sequence ID" value="CAF0903532.1"/>
    <property type="molecule type" value="Genomic_DNA"/>
</dbReference>
<dbReference type="Proteomes" id="UP000682733">
    <property type="component" value="Unassembled WGS sequence"/>
</dbReference>
<evidence type="ECO:0000313" key="5">
    <source>
        <dbReference type="Proteomes" id="UP000663829"/>
    </source>
</evidence>
<dbReference type="AlphaFoldDB" id="A0A813ZUS1"/>
<dbReference type="OrthoDB" id="9973383at2759"/>
<dbReference type="EMBL" id="CAJOBC010001565">
    <property type="protein sequence ID" value="CAF3685696.1"/>
    <property type="molecule type" value="Genomic_DNA"/>
</dbReference>
<dbReference type="Proteomes" id="UP000663829">
    <property type="component" value="Unassembled WGS sequence"/>
</dbReference>
<dbReference type="Proteomes" id="UP000677228">
    <property type="component" value="Unassembled WGS sequence"/>
</dbReference>
<comment type="caution">
    <text evidence="1">The sequence shown here is derived from an EMBL/GenBank/DDBJ whole genome shotgun (WGS) entry which is preliminary data.</text>
</comment>
<organism evidence="1 5">
    <name type="scientific">Didymodactylos carnosus</name>
    <dbReference type="NCBI Taxonomy" id="1234261"/>
    <lineage>
        <taxon>Eukaryota</taxon>
        <taxon>Metazoa</taxon>
        <taxon>Spiralia</taxon>
        <taxon>Gnathifera</taxon>
        <taxon>Rotifera</taxon>
        <taxon>Eurotatoria</taxon>
        <taxon>Bdelloidea</taxon>
        <taxon>Philodinida</taxon>
        <taxon>Philodinidae</taxon>
        <taxon>Didymodactylos</taxon>
    </lineage>
</organism>
<evidence type="ECO:0000313" key="1">
    <source>
        <dbReference type="EMBL" id="CAF0903532.1"/>
    </source>
</evidence>
<evidence type="ECO:0000313" key="3">
    <source>
        <dbReference type="EMBL" id="CAF3685696.1"/>
    </source>
</evidence>
<sequence length="251" mass="30065">MTVFDKKILRPTKPTSFRVMNTMDSSVPLDPTQSNAYPSTFSTLPYITDTLLVTPASRTPFIDKQSSSSTPIIKDLRTVNIEIERLESFVHENEDESTCYIGLDDENEQQQSQQETHVQETVEVIPIPLTCERIFYSYVDDTTEKRLRTYMKLNQGVYIKLNDYGQLTVNDQTMRLFHGLHYDHRFKFDFYSTTLYIFPKQRKERFISEIKYYPEHITLRYKTKLEILEKQQQQHQHQQKFRRQKQIYYRI</sequence>
<evidence type="ECO:0000313" key="2">
    <source>
        <dbReference type="EMBL" id="CAF1073225.1"/>
    </source>
</evidence>
<dbReference type="EMBL" id="CAJNOK010008806">
    <property type="protein sequence ID" value="CAF1073225.1"/>
    <property type="molecule type" value="Genomic_DNA"/>
</dbReference>
<proteinExistence type="predicted"/>
<evidence type="ECO:0000313" key="4">
    <source>
        <dbReference type="EMBL" id="CAF3837247.1"/>
    </source>
</evidence>
<dbReference type="EMBL" id="CAJOBA010008822">
    <property type="protein sequence ID" value="CAF3837247.1"/>
    <property type="molecule type" value="Genomic_DNA"/>
</dbReference>
<gene>
    <name evidence="1" type="ORF">GPM918_LOCUS8765</name>
    <name evidence="2" type="ORF">OVA965_LOCUS17996</name>
    <name evidence="3" type="ORF">SRO942_LOCUS8767</name>
    <name evidence="4" type="ORF">TMI583_LOCUS18008</name>
</gene>
<reference evidence="1" key="1">
    <citation type="submission" date="2021-02" db="EMBL/GenBank/DDBJ databases">
        <authorList>
            <person name="Nowell W R."/>
        </authorList>
    </citation>
    <scope>NUCLEOTIDE SEQUENCE</scope>
</reference>